<protein>
    <recommendedName>
        <fullName evidence="1">Methyltransferase type 11 domain-containing protein</fullName>
    </recommendedName>
</protein>
<reference evidence="2" key="1">
    <citation type="journal article" date="2014" name="Front. Microbiol.">
        <title>High frequency of phylogenetically diverse reductive dehalogenase-homologous genes in deep subseafloor sedimentary metagenomes.</title>
        <authorList>
            <person name="Kawai M."/>
            <person name="Futagami T."/>
            <person name="Toyoda A."/>
            <person name="Takaki Y."/>
            <person name="Nishi S."/>
            <person name="Hori S."/>
            <person name="Arai W."/>
            <person name="Tsubouchi T."/>
            <person name="Morono Y."/>
            <person name="Uchiyama I."/>
            <person name="Ito T."/>
            <person name="Fujiyama A."/>
            <person name="Inagaki F."/>
            <person name="Takami H."/>
        </authorList>
    </citation>
    <scope>NUCLEOTIDE SEQUENCE</scope>
    <source>
        <strain evidence="2">Expedition CK06-06</strain>
    </source>
</reference>
<accession>X1FCE9</accession>
<dbReference type="Gene3D" id="3.40.50.150">
    <property type="entry name" value="Vaccinia Virus protein VP39"/>
    <property type="match status" value="1"/>
</dbReference>
<organism evidence="2">
    <name type="scientific">marine sediment metagenome</name>
    <dbReference type="NCBI Taxonomy" id="412755"/>
    <lineage>
        <taxon>unclassified sequences</taxon>
        <taxon>metagenomes</taxon>
        <taxon>ecological metagenomes</taxon>
    </lineage>
</organism>
<comment type="caution">
    <text evidence="2">The sequence shown here is derived from an EMBL/GenBank/DDBJ whole genome shotgun (WGS) entry which is preliminary data.</text>
</comment>
<dbReference type="InterPro" id="IPR029063">
    <property type="entry name" value="SAM-dependent_MTases_sf"/>
</dbReference>
<gene>
    <name evidence="2" type="ORF">S03H2_03328</name>
</gene>
<dbReference type="AlphaFoldDB" id="X1FCE9"/>
<dbReference type="GO" id="GO:0008757">
    <property type="term" value="F:S-adenosylmethionine-dependent methyltransferase activity"/>
    <property type="evidence" value="ECO:0007669"/>
    <property type="project" value="InterPro"/>
</dbReference>
<dbReference type="InterPro" id="IPR013216">
    <property type="entry name" value="Methyltransf_11"/>
</dbReference>
<feature type="domain" description="Methyltransferase type 11" evidence="1">
    <location>
        <begin position="43"/>
        <end position="79"/>
    </location>
</feature>
<dbReference type="SUPFAM" id="SSF53335">
    <property type="entry name" value="S-adenosyl-L-methionine-dependent methyltransferases"/>
    <property type="match status" value="1"/>
</dbReference>
<evidence type="ECO:0000259" key="1">
    <source>
        <dbReference type="Pfam" id="PF08241"/>
    </source>
</evidence>
<name>X1FCE9_9ZZZZ</name>
<sequence>MEDHNYNHIAKDYHSKRRKPWRPLEFFITYLEHKKYNFGGIGLDLGCANGRNFKILGTSPKKLVGIDLSLEFLKIANER</sequence>
<dbReference type="EMBL" id="BARU01001221">
    <property type="protein sequence ID" value="GAH30235.1"/>
    <property type="molecule type" value="Genomic_DNA"/>
</dbReference>
<proteinExistence type="predicted"/>
<dbReference type="Pfam" id="PF08241">
    <property type="entry name" value="Methyltransf_11"/>
    <property type="match status" value="1"/>
</dbReference>
<evidence type="ECO:0000313" key="2">
    <source>
        <dbReference type="EMBL" id="GAH30235.1"/>
    </source>
</evidence>